<comment type="caution">
    <text evidence="1">The sequence shown here is derived from an EMBL/GenBank/DDBJ whole genome shotgun (WGS) entry which is preliminary data.</text>
</comment>
<sequence length="144" mass="16856">MIETRAEAIIAKPIEKVFKYLYSLENQAEYNTSIKSAAKNSTREEELPSYTIEIDLTLFKLTEIYRVTECQPNHYFVARCDHTLLSFEDRYEFEDLGGSTEIKIYDRMELKGLLRLSEGLVKINLASQMKENLARVKQNIESRY</sequence>
<dbReference type="EMBL" id="RQGD01000007">
    <property type="protein sequence ID" value="TGL63025.1"/>
    <property type="molecule type" value="Genomic_DNA"/>
</dbReference>
<dbReference type="RefSeq" id="WP_135621630.1">
    <property type="nucleotide sequence ID" value="NZ_RQGD01000007.1"/>
</dbReference>
<keyword evidence="2" id="KW-1185">Reference proteome</keyword>
<dbReference type="Proteomes" id="UP000297693">
    <property type="component" value="Unassembled WGS sequence"/>
</dbReference>
<evidence type="ECO:0000313" key="2">
    <source>
        <dbReference type="Proteomes" id="UP000297693"/>
    </source>
</evidence>
<dbReference type="OrthoDB" id="338962at2"/>
<accession>A0A4R9KB06</accession>
<dbReference type="AlphaFoldDB" id="A0A4R9KB06"/>
<gene>
    <name evidence="1" type="ORF">EHQ58_01795</name>
</gene>
<dbReference type="Pfam" id="PF10604">
    <property type="entry name" value="Polyketide_cyc2"/>
    <property type="match status" value="1"/>
</dbReference>
<organism evidence="1 2">
    <name type="scientific">Leptospira ognonensis</name>
    <dbReference type="NCBI Taxonomy" id="2484945"/>
    <lineage>
        <taxon>Bacteria</taxon>
        <taxon>Pseudomonadati</taxon>
        <taxon>Spirochaetota</taxon>
        <taxon>Spirochaetia</taxon>
        <taxon>Leptospirales</taxon>
        <taxon>Leptospiraceae</taxon>
        <taxon>Leptospira</taxon>
    </lineage>
</organism>
<name>A0A4R9KB06_9LEPT</name>
<protein>
    <submittedName>
        <fullName evidence="1">Polyketide cyclase/dehydrase and lipid transport</fullName>
    </submittedName>
</protein>
<dbReference type="InterPro" id="IPR023393">
    <property type="entry name" value="START-like_dom_sf"/>
</dbReference>
<evidence type="ECO:0000313" key="1">
    <source>
        <dbReference type="EMBL" id="TGL63025.1"/>
    </source>
</evidence>
<dbReference type="Gene3D" id="3.30.530.20">
    <property type="match status" value="1"/>
</dbReference>
<dbReference type="SUPFAM" id="SSF55961">
    <property type="entry name" value="Bet v1-like"/>
    <property type="match status" value="1"/>
</dbReference>
<reference evidence="1" key="1">
    <citation type="journal article" date="2019" name="PLoS Negl. Trop. Dis.">
        <title>Revisiting the worldwide diversity of Leptospira species in the environment.</title>
        <authorList>
            <person name="Vincent A.T."/>
            <person name="Schiettekatte O."/>
            <person name="Bourhy P."/>
            <person name="Veyrier F.J."/>
            <person name="Picardeau M."/>
        </authorList>
    </citation>
    <scope>NUCLEOTIDE SEQUENCE [LARGE SCALE GENOMIC DNA]</scope>
    <source>
        <strain evidence="1">201702476</strain>
    </source>
</reference>
<dbReference type="InterPro" id="IPR019587">
    <property type="entry name" value="Polyketide_cyclase/dehydratase"/>
</dbReference>
<proteinExistence type="predicted"/>